<dbReference type="EMBL" id="JANFQO010000007">
    <property type="protein sequence ID" value="MCQ4165021.1"/>
    <property type="molecule type" value="Genomic_DNA"/>
</dbReference>
<feature type="signal peptide" evidence="1">
    <location>
        <begin position="1"/>
        <end position="18"/>
    </location>
</feature>
<protein>
    <submittedName>
        <fullName evidence="2">DUF2845 domain-containing protein</fullName>
    </submittedName>
</protein>
<feature type="chain" id="PRO_5046664442" evidence="1">
    <location>
        <begin position="19"/>
        <end position="97"/>
    </location>
</feature>
<evidence type="ECO:0000256" key="1">
    <source>
        <dbReference type="SAM" id="SignalP"/>
    </source>
</evidence>
<evidence type="ECO:0000313" key="3">
    <source>
        <dbReference type="Proteomes" id="UP001165498"/>
    </source>
</evidence>
<gene>
    <name evidence="2" type="ORF">NM961_09895</name>
</gene>
<keyword evidence="1" id="KW-0732">Signal</keyword>
<dbReference type="RefSeq" id="WP_255914071.1">
    <property type="nucleotide sequence ID" value="NZ_JANFQO010000007.1"/>
</dbReference>
<dbReference type="Proteomes" id="UP001165498">
    <property type="component" value="Unassembled WGS sequence"/>
</dbReference>
<accession>A0ABT1QRY4</accession>
<organism evidence="2 3">
    <name type="scientific">Tahibacter harae</name>
    <dbReference type="NCBI Taxonomy" id="2963937"/>
    <lineage>
        <taxon>Bacteria</taxon>
        <taxon>Pseudomonadati</taxon>
        <taxon>Pseudomonadota</taxon>
        <taxon>Gammaproteobacteria</taxon>
        <taxon>Lysobacterales</taxon>
        <taxon>Rhodanobacteraceae</taxon>
        <taxon>Tahibacter</taxon>
    </lineage>
</organism>
<proteinExistence type="predicted"/>
<name>A0ABT1QRY4_9GAMM</name>
<keyword evidence="3" id="KW-1185">Reference proteome</keyword>
<comment type="caution">
    <text evidence="2">The sequence shown here is derived from an EMBL/GenBank/DDBJ whole genome shotgun (WGS) entry which is preliminary data.</text>
</comment>
<sequence length="97" mass="10259">MRFAVIAFVLLYAGLAGADTGSSSSTVRLGSKVISAGDTEKRVMDAGGEPSRRRAVIGRNGAQIGEDWIYSTGPSSYIIVRFNGEGMVIGVRGFTDR</sequence>
<reference evidence="2" key="1">
    <citation type="submission" date="2022-07" db="EMBL/GenBank/DDBJ databases">
        <title>Tahibacter sp., a new gammaproteobacterium isolated from the silt sample collected at pig farm.</title>
        <authorList>
            <person name="Chen H."/>
        </authorList>
    </citation>
    <scope>NUCLEOTIDE SEQUENCE</scope>
    <source>
        <strain evidence="2">P2K</strain>
    </source>
</reference>
<evidence type="ECO:0000313" key="2">
    <source>
        <dbReference type="EMBL" id="MCQ4165021.1"/>
    </source>
</evidence>